<evidence type="ECO:0000256" key="1">
    <source>
        <dbReference type="SAM" id="Phobius"/>
    </source>
</evidence>
<comment type="caution">
    <text evidence="2">The sequence shown here is derived from an EMBL/GenBank/DDBJ whole genome shotgun (WGS) entry which is preliminary data.</text>
</comment>
<feature type="transmembrane region" description="Helical" evidence="1">
    <location>
        <begin position="204"/>
        <end position="226"/>
    </location>
</feature>
<evidence type="ECO:0000313" key="3">
    <source>
        <dbReference type="Proteomes" id="UP001183585"/>
    </source>
</evidence>
<accession>A0ABU2CSS2</accession>
<dbReference type="Proteomes" id="UP001183585">
    <property type="component" value="Unassembled WGS sequence"/>
</dbReference>
<reference evidence="2 3" key="1">
    <citation type="submission" date="2023-07" db="EMBL/GenBank/DDBJ databases">
        <title>Sequencing the genomes of 1000 actinobacteria strains.</title>
        <authorList>
            <person name="Klenk H.-P."/>
        </authorList>
    </citation>
    <scope>NUCLEOTIDE SEQUENCE [LARGE SCALE GENOMIC DNA]</scope>
    <source>
        <strain evidence="2 3">DSM 45554</strain>
    </source>
</reference>
<keyword evidence="1" id="KW-0812">Transmembrane</keyword>
<name>A0ABU2CSS2_9MICO</name>
<dbReference type="RefSeq" id="WP_274992789.1">
    <property type="nucleotide sequence ID" value="NZ_JAJQQP010000003.1"/>
</dbReference>
<keyword evidence="1" id="KW-1133">Transmembrane helix</keyword>
<protein>
    <submittedName>
        <fullName evidence="2">Uncharacterized protein</fullName>
    </submittedName>
</protein>
<keyword evidence="1" id="KW-0472">Membrane</keyword>
<proteinExistence type="predicted"/>
<keyword evidence="3" id="KW-1185">Reference proteome</keyword>
<organism evidence="2 3">
    <name type="scientific">Promicromonospora iranensis</name>
    <dbReference type="NCBI Taxonomy" id="1105144"/>
    <lineage>
        <taxon>Bacteria</taxon>
        <taxon>Bacillati</taxon>
        <taxon>Actinomycetota</taxon>
        <taxon>Actinomycetes</taxon>
        <taxon>Micrococcales</taxon>
        <taxon>Promicromonosporaceae</taxon>
        <taxon>Promicromonospora</taxon>
    </lineage>
</organism>
<dbReference type="EMBL" id="JAVDYE010000001">
    <property type="protein sequence ID" value="MDR7384399.1"/>
    <property type="molecule type" value="Genomic_DNA"/>
</dbReference>
<sequence>MSPADFGTECILAARLVALLAWEADRVASKTKRVAKGQVIGEEIAAQREWFATDQSLDVRGLLDPSLTRTAYFETARETLVRLGGQFSDGQRNAVLVEVATSIRFPRNGISWEVGPEEAIAEQLMLLDERMAVGPVQIVARAHKQTVGRLRRQSLSRGTGIAFKFGTVGISAASFFIGGIPGVGEAIGTLVLGLHGAAATSAGLALLGGGSLAAGGFGMAGGILVLDVSGHAAKAAWVGATHLGTHIAANSRALFLHELAKLDVLVRLTGNSALQTRLHHSLSSMLSEMEEAARPVSEARKDAQQNWLRAPVSPRSGADAVTRVKEASNLEGSVRALRAEIEHLDARVHGPDLDRWVPWRTNFDLTDALKV</sequence>
<gene>
    <name evidence="2" type="ORF">J2S48_003914</name>
</gene>
<evidence type="ECO:0000313" key="2">
    <source>
        <dbReference type="EMBL" id="MDR7384399.1"/>
    </source>
</evidence>
<feature type="transmembrane region" description="Helical" evidence="1">
    <location>
        <begin position="161"/>
        <end position="184"/>
    </location>
</feature>